<evidence type="ECO:0000256" key="5">
    <source>
        <dbReference type="ARBA" id="ARBA00022729"/>
    </source>
</evidence>
<dbReference type="FunFam" id="2.60.40.10:FF:001219">
    <property type="entry name" value="tyrosine-protein phosphatase Lar isoform X1"/>
    <property type="match status" value="1"/>
</dbReference>
<dbReference type="FunFam" id="2.60.40.10:FF:001130">
    <property type="entry name" value="tyrosine-protein phosphatase Lar isoform X3"/>
    <property type="match status" value="1"/>
</dbReference>
<dbReference type="CTD" id="104121"/>
<feature type="domain" description="Tyrosine-protein phosphatase" evidence="18">
    <location>
        <begin position="1826"/>
        <end position="2085"/>
    </location>
</feature>
<dbReference type="SMART" id="SM00408">
    <property type="entry name" value="IGc2"/>
    <property type="match status" value="3"/>
</dbReference>
<dbReference type="SMART" id="SM00194">
    <property type="entry name" value="PTPc"/>
    <property type="match status" value="2"/>
</dbReference>
<dbReference type="InterPro" id="IPR013098">
    <property type="entry name" value="Ig_I-set"/>
</dbReference>
<evidence type="ECO:0000256" key="2">
    <source>
        <dbReference type="ARBA" id="ARBA00010504"/>
    </source>
</evidence>
<evidence type="ECO:0000256" key="4">
    <source>
        <dbReference type="ARBA" id="ARBA00022692"/>
    </source>
</evidence>
<dbReference type="InterPro" id="IPR000387">
    <property type="entry name" value="Tyr_Pase_dom"/>
</dbReference>
<dbReference type="InterPro" id="IPR016130">
    <property type="entry name" value="Tyr_Pase_AS"/>
</dbReference>
<keyword evidence="4 17" id="KW-0812">Transmembrane</keyword>
<dbReference type="GO" id="GO:0009653">
    <property type="term" value="P:anatomical structure morphogenesis"/>
    <property type="evidence" value="ECO:0007669"/>
    <property type="project" value="UniProtKB-ARBA"/>
</dbReference>
<dbReference type="SUPFAM" id="SSF48726">
    <property type="entry name" value="Immunoglobulin"/>
    <property type="match status" value="3"/>
</dbReference>
<feature type="region of interest" description="Disordered" evidence="16">
    <location>
        <begin position="1412"/>
        <end position="1437"/>
    </location>
</feature>
<dbReference type="FunFam" id="2.60.40.10:FF:000010">
    <property type="entry name" value="receptor-type tyrosine-protein phosphatase delta isoform X1"/>
    <property type="match status" value="1"/>
</dbReference>
<comment type="catalytic activity">
    <reaction evidence="15">
        <text>O-phospho-L-tyrosyl-[protein] + H2O = L-tyrosyl-[protein] + phosphate</text>
        <dbReference type="Rhea" id="RHEA:10684"/>
        <dbReference type="Rhea" id="RHEA-COMP:10136"/>
        <dbReference type="Rhea" id="RHEA-COMP:20101"/>
        <dbReference type="ChEBI" id="CHEBI:15377"/>
        <dbReference type="ChEBI" id="CHEBI:43474"/>
        <dbReference type="ChEBI" id="CHEBI:46858"/>
        <dbReference type="ChEBI" id="CHEBI:61978"/>
        <dbReference type="EC" id="3.1.3.48"/>
    </reaction>
</comment>
<organism evidence="22 23">
    <name type="scientific">Cephus cinctus</name>
    <name type="common">Wheat stem sawfly</name>
    <dbReference type="NCBI Taxonomy" id="211228"/>
    <lineage>
        <taxon>Eukaryota</taxon>
        <taxon>Metazoa</taxon>
        <taxon>Ecdysozoa</taxon>
        <taxon>Arthropoda</taxon>
        <taxon>Hexapoda</taxon>
        <taxon>Insecta</taxon>
        <taxon>Pterygota</taxon>
        <taxon>Neoptera</taxon>
        <taxon>Endopterygota</taxon>
        <taxon>Hymenoptera</taxon>
        <taxon>Cephoidea</taxon>
        <taxon>Cephidae</taxon>
        <taxon>Cephus</taxon>
    </lineage>
</organism>
<evidence type="ECO:0000313" key="23">
    <source>
        <dbReference type="RefSeq" id="XP_024937640.1"/>
    </source>
</evidence>
<keyword evidence="5" id="KW-0732">Signal</keyword>
<keyword evidence="12" id="KW-0675">Receptor</keyword>
<dbReference type="RefSeq" id="XP_024937640.1">
    <property type="nucleotide sequence ID" value="XM_025081872.1"/>
</dbReference>
<dbReference type="FunFam" id="2.60.40.10:FF:001111">
    <property type="entry name" value="tyrosine-protein phosphatase Lar isoform X1"/>
    <property type="match status" value="1"/>
</dbReference>
<feature type="domain" description="Tyrosine specific protein phosphatases" evidence="19">
    <location>
        <begin position="2003"/>
        <end position="2076"/>
    </location>
</feature>
<dbReference type="FunFam" id="2.60.40.10:FF:000023">
    <property type="entry name" value="receptor-type tyrosine-protein phosphatase delta isoform X2"/>
    <property type="match status" value="1"/>
</dbReference>
<evidence type="ECO:0000256" key="10">
    <source>
        <dbReference type="ARBA" id="ARBA00023136"/>
    </source>
</evidence>
<dbReference type="SMART" id="SM00409">
    <property type="entry name" value="IG"/>
    <property type="match status" value="3"/>
</dbReference>
<evidence type="ECO:0000256" key="6">
    <source>
        <dbReference type="ARBA" id="ARBA00022737"/>
    </source>
</evidence>
<feature type="domain" description="Tyrosine-protein phosphatase" evidence="18">
    <location>
        <begin position="1540"/>
        <end position="1795"/>
    </location>
</feature>
<dbReference type="Pfam" id="PF00041">
    <property type="entry name" value="fn3"/>
    <property type="match status" value="9"/>
</dbReference>
<evidence type="ECO:0000256" key="11">
    <source>
        <dbReference type="ARBA" id="ARBA00023157"/>
    </source>
</evidence>
<feature type="domain" description="Ig-like" evidence="20">
    <location>
        <begin position="89"/>
        <end position="180"/>
    </location>
</feature>
<feature type="transmembrane region" description="Helical" evidence="17">
    <location>
        <begin position="53"/>
        <end position="71"/>
    </location>
</feature>
<evidence type="ECO:0000256" key="14">
    <source>
        <dbReference type="ARBA" id="ARBA00023319"/>
    </source>
</evidence>
<gene>
    <name evidence="23" type="primary">LOC107264618</name>
</gene>
<dbReference type="InterPro" id="IPR003961">
    <property type="entry name" value="FN3_dom"/>
</dbReference>
<dbReference type="SMART" id="SM00404">
    <property type="entry name" value="PTPc_motif"/>
    <property type="match status" value="2"/>
</dbReference>
<sequence>MHHILHNYFARMKHRDKRQAIDRIFKVTAVTQVATTGLLSAVTGDGRKARKRVNMTPIFLVLLMAINLTFAQTGNISDSLYITYMTNPPRIVVRPQSQQVKNGGVASFYCSAQGSPTPQIHWRKNGRKVSPSQTRYLMQTYSDGALLRIEPVRIGRDDTVYECLAENGVGDAVSAQAQLTVYSTDNLPTGFPMITQAPTTKVVEMGHNALLSCAAVGSPSPIISWNRDLIPVDTSNPRYTVLESGALQITDSEVEDQGKYECVANNSVGTEYSKFTSLYVKIRRVTPQFSIPPPPVSEVMLGASLNLTCVAVGAPMPFVKWRKEPATDLTPDEKIPIGKNVLVLTDIQESSNYTCIAASDLGIIEAMTMVKVQSLPDPPANVQVSDITATSVKLTWSYKGPDQLQYYVIQHKPKQAVHQAYFEISGITTMYYHVRGLSPYTEYELFVIAVNSIGRGPPSAPVTVTTGETTESTNGGSKPGSSPRRVQVRPLSSSTMVIQWDEPQTPNGQVTGYKVYYTTDPDQPMASWLSQMVDNNQLTTISDLTPYQMYTVRVQALTSVGPGPVSPPVQIKTQQGVPSQPEQLMAVDIGETKVTLQWSKPALSAENILSYELYWNDTYAKEKHHRRIGVTENYTLTGLYPNTLYYVWLAARSQRGEGATTTPYPVRTKQYVPGAPPRNVTGKATGPTTILVSWEPPPADRSNGRIAYYKLQVVESGRSDSEATVIKLNDTQFVLDELKKWTEYRIWVLAGTSVGDGPPCYPIIVRTHEDVPGDPQDVKATAINSTAIHVEWKPPRAKDQNGVIRGYHIHVQEVREEGKDLLNDPIRRDVHEDGVLELNVTDLQPDTKYSVQVAALTRKGDGDRSQPVHVKTPGGVPIRPHVNVKVMDRDPIVLELEWDKPTQTYGELLGYRIRYGIKNQTLKEKFISNTQQNTYKITDLEERGVDYEFRVAGQNKMGFGQEAVRYWFSPEGEPTGPPTNLSYHFQTPDTVCFTWDKPLRNHRNGQIIRYDVQFHKKNDHSPMIERNTTKNRAVFTNLEENTEYMFHVRAHTSRGTGPFSEKIMIVTDMDIGRAPISVNAIATSESSVEVWWEPVPNRNKIVGYQIFYTMTAVEDLDEWKQKTVGLTESADLLNLEKYAQYAVAVAVRYKTGLGRLSVKVTVKVKPEEVPLNLRAPESSTHSMKLSWSPPIKFNPIKYKVSFDAVKEFVDSQGMTQIQVVPRKEILLDPEETSTTINELQPFTTYNVNVSAVPPDGQYKPPAKIAVTTQMAAPKPMVKPDFYGVLNGAEIQVILPQASEEYGPISHYYLIVVPEDKSTAHKQPDELTEDMIAGKGTKQKTENAPYIAAKFPHRDIPYTFHLGNGDIYEGYENRKLERNKKYRIFVRAVVDTPRKHLYTSSPFSEYLALDMREVPPGEPPRRPNPNTPVDGNPEVSVKTSGPEPGMVWVVGPIIAALMVSVFLVLLFVIKKRRQPCKAPDQAAVTRPLMAADISSNHAPSDPVEIRRLNFQTPGMISHPPIPISELGNHIERLKANDNLKFSQEYESIEPGQQFTWDHSNMEVNIPKNRYANVIAYDHSRVILQTIDGILGSDYINANYCDGYRKQNAYVATQGPLQETFADFWRMCWELRSSTIVMMTKLEERTRIKCDQYWPTRGAETYGQMTVTISDVQELATYCIRTFQVCRAGYSERREIKQLQFTAWPDHGVPEHPAPFLQFLRRVKSLNVPDSGPLVVHCSAGVGRTGCFIVIDSMLERIKHEKMIDIYGHVTCLRAQRNYMVQTEDQYIFIHDALLEAVICGNTEVPARNLHSHIQKLVQPELDNITGMELEFKKLSNIKADSTRFISANLPCNKHKNRLVHILPYECTRVCLQPQRNIEGSDYINASLIDGYRYRGAYIATQGPLNDTTDDFWRMLWEHNSTIVVMLTKLKEMGREKCHQYWPSDRSIRYQCFVVDPIAEYNMPQYILREFKVTDARDGASRTVRQFQFTDWPEQGVPKSGDGFIDFIGQVHKTKEQFGQDGPITVHCSAGVGRTGVFITLSIVLERMQYEGVVDIFQTVRILRTQRPAMVQTEDQYQFCYRASLEYLGSFDHYAN</sequence>
<keyword evidence="9 17" id="KW-1133">Transmembrane helix</keyword>
<keyword evidence="10 17" id="KW-0472">Membrane</keyword>
<feature type="domain" description="Fibronectin type-III" evidence="21">
    <location>
        <begin position="580"/>
        <end position="671"/>
    </location>
</feature>
<dbReference type="FunFam" id="2.60.40.10:FF:000015">
    <property type="entry name" value="receptor-type tyrosine-protein phosphatase delta isoform X2"/>
    <property type="match status" value="1"/>
</dbReference>
<evidence type="ECO:0000256" key="1">
    <source>
        <dbReference type="ARBA" id="ARBA00004479"/>
    </source>
</evidence>
<feature type="domain" description="Fibronectin type-III" evidence="21">
    <location>
        <begin position="977"/>
        <end position="1070"/>
    </location>
</feature>
<dbReference type="PANTHER" id="PTHR46957:SF6">
    <property type="entry name" value="PROTEIN-TYROSINE-PHOSPHATASE"/>
    <property type="match status" value="1"/>
</dbReference>
<dbReference type="InterPro" id="IPR003599">
    <property type="entry name" value="Ig_sub"/>
</dbReference>
<dbReference type="InterPro" id="IPR029021">
    <property type="entry name" value="Prot-tyrosine_phosphatase-like"/>
</dbReference>
<feature type="domain" description="Ig-like" evidence="20">
    <location>
        <begin position="192"/>
        <end position="276"/>
    </location>
</feature>
<dbReference type="EC" id="3.1.3.48" evidence="3"/>
<dbReference type="FunFam" id="2.60.40.10:FF:000028">
    <property type="entry name" value="Neuronal cell adhesion molecule"/>
    <property type="match status" value="1"/>
</dbReference>
<evidence type="ECO:0000259" key="21">
    <source>
        <dbReference type="PROSITE" id="PS50853"/>
    </source>
</evidence>
<feature type="transmembrane region" description="Helical" evidence="17">
    <location>
        <begin position="1445"/>
        <end position="1468"/>
    </location>
</feature>
<dbReference type="FunFam" id="2.60.40.10:FF:000027">
    <property type="entry name" value="receptor-type tyrosine-protein phosphatase delta isoform X1"/>
    <property type="match status" value="1"/>
</dbReference>
<evidence type="ECO:0000256" key="7">
    <source>
        <dbReference type="ARBA" id="ARBA00022801"/>
    </source>
</evidence>
<evidence type="ECO:0000259" key="20">
    <source>
        <dbReference type="PROSITE" id="PS50835"/>
    </source>
</evidence>
<dbReference type="InterPro" id="IPR003595">
    <property type="entry name" value="Tyr_Pase_cat"/>
</dbReference>
<dbReference type="PRINTS" id="PR00700">
    <property type="entry name" value="PRTYPHPHTASE"/>
</dbReference>
<keyword evidence="7" id="KW-0378">Hydrolase</keyword>
<feature type="domain" description="Ig-like" evidence="20">
    <location>
        <begin position="287"/>
        <end position="373"/>
    </location>
</feature>
<keyword evidence="6" id="KW-0677">Repeat</keyword>
<feature type="domain" description="Fibronectin type-III" evidence="21">
    <location>
        <begin position="378"/>
        <end position="469"/>
    </location>
</feature>
<feature type="domain" description="Fibronectin type-III" evidence="21">
    <location>
        <begin position="1169"/>
        <end position="1271"/>
    </location>
</feature>
<dbReference type="PROSITE" id="PS50056">
    <property type="entry name" value="TYR_PHOSPHATASE_2"/>
    <property type="match status" value="2"/>
</dbReference>
<evidence type="ECO:0000256" key="9">
    <source>
        <dbReference type="ARBA" id="ARBA00022989"/>
    </source>
</evidence>
<dbReference type="GO" id="GO:0048666">
    <property type="term" value="P:neuron development"/>
    <property type="evidence" value="ECO:0007669"/>
    <property type="project" value="UniProtKB-ARBA"/>
</dbReference>
<evidence type="ECO:0000256" key="8">
    <source>
        <dbReference type="ARBA" id="ARBA00022912"/>
    </source>
</evidence>
<proteinExistence type="inferred from homology"/>
<dbReference type="SUPFAM" id="SSF49265">
    <property type="entry name" value="Fibronectin type III"/>
    <property type="match status" value="5"/>
</dbReference>
<feature type="domain" description="Fibronectin type-III" evidence="21">
    <location>
        <begin position="482"/>
        <end position="576"/>
    </location>
</feature>
<evidence type="ECO:0000256" key="13">
    <source>
        <dbReference type="ARBA" id="ARBA00023180"/>
    </source>
</evidence>
<dbReference type="CDD" id="cd14553">
    <property type="entry name" value="R-PTPc-LAR-1"/>
    <property type="match status" value="1"/>
</dbReference>
<evidence type="ECO:0000256" key="15">
    <source>
        <dbReference type="ARBA" id="ARBA00051722"/>
    </source>
</evidence>
<dbReference type="Pfam" id="PF07679">
    <property type="entry name" value="I-set"/>
    <property type="match status" value="2"/>
</dbReference>
<comment type="similarity">
    <text evidence="2">Belongs to the protein-tyrosine phosphatase family. Receptor class 2A subfamily.</text>
</comment>
<feature type="region of interest" description="Disordered" evidence="16">
    <location>
        <begin position="457"/>
        <end position="488"/>
    </location>
</feature>
<evidence type="ECO:0000256" key="17">
    <source>
        <dbReference type="SAM" id="Phobius"/>
    </source>
</evidence>
<dbReference type="FunFam" id="3.90.190.10:FF:000002">
    <property type="entry name" value="receptor-type tyrosine-protein phosphatase delta isoform X2"/>
    <property type="match status" value="1"/>
</dbReference>
<evidence type="ECO:0000259" key="18">
    <source>
        <dbReference type="PROSITE" id="PS50055"/>
    </source>
</evidence>
<evidence type="ECO:0000256" key="3">
    <source>
        <dbReference type="ARBA" id="ARBA00013064"/>
    </source>
</evidence>
<evidence type="ECO:0000313" key="22">
    <source>
        <dbReference type="Proteomes" id="UP000694920"/>
    </source>
</evidence>
<feature type="domain" description="Fibronectin type-III" evidence="21">
    <location>
        <begin position="880"/>
        <end position="974"/>
    </location>
</feature>
<dbReference type="Pfam" id="PF13927">
    <property type="entry name" value="Ig_3"/>
    <property type="match status" value="1"/>
</dbReference>
<keyword evidence="11" id="KW-1015">Disulfide bond</keyword>
<keyword evidence="13" id="KW-0325">Glycoprotein</keyword>
<dbReference type="PANTHER" id="PTHR46957">
    <property type="entry name" value="CYTOKINE RECEPTOR"/>
    <property type="match status" value="1"/>
</dbReference>
<dbReference type="SUPFAM" id="SSF52799">
    <property type="entry name" value="(Phosphotyrosine protein) phosphatases II"/>
    <property type="match status" value="2"/>
</dbReference>
<dbReference type="Gene3D" id="3.90.190.10">
    <property type="entry name" value="Protein tyrosine phosphatase superfamily"/>
    <property type="match status" value="2"/>
</dbReference>
<feature type="domain" description="Fibronectin type-III" evidence="21">
    <location>
        <begin position="676"/>
        <end position="770"/>
    </location>
</feature>
<dbReference type="InterPro" id="IPR000242">
    <property type="entry name" value="PTP_cat"/>
</dbReference>
<dbReference type="PROSITE" id="PS00383">
    <property type="entry name" value="TYR_PHOSPHATASE_1"/>
    <property type="match status" value="2"/>
</dbReference>
<dbReference type="FunFam" id="2.60.40.10:FF:001015">
    <property type="entry name" value="tyrosine-protein phosphatase Lar isoform X4"/>
    <property type="match status" value="1"/>
</dbReference>
<dbReference type="GO" id="GO:0004725">
    <property type="term" value="F:protein tyrosine phosphatase activity"/>
    <property type="evidence" value="ECO:0007669"/>
    <property type="project" value="UniProtKB-EC"/>
</dbReference>
<name>A0AAJ7VY87_CEPCN</name>
<feature type="domain" description="Fibronectin type-III" evidence="21">
    <location>
        <begin position="1074"/>
        <end position="1167"/>
    </location>
</feature>
<dbReference type="Pfam" id="PF00102">
    <property type="entry name" value="Y_phosphatase"/>
    <property type="match status" value="2"/>
</dbReference>
<accession>A0AAJ7VY87</accession>
<dbReference type="Proteomes" id="UP000694920">
    <property type="component" value="Unplaced"/>
</dbReference>
<protein>
    <recommendedName>
        <fullName evidence="3">protein-tyrosine-phosphatase</fullName>
        <ecNumber evidence="3">3.1.3.48</ecNumber>
    </recommendedName>
</protein>
<dbReference type="FunFam" id="3.90.190.10:FF:000001">
    <property type="entry name" value="Receptor-type tyrosine-protein phosphatase F isoform A"/>
    <property type="match status" value="1"/>
</dbReference>
<dbReference type="InterPro" id="IPR003598">
    <property type="entry name" value="Ig_sub2"/>
</dbReference>
<keyword evidence="14" id="KW-0393">Immunoglobulin domain</keyword>
<dbReference type="InterPro" id="IPR036116">
    <property type="entry name" value="FN3_sf"/>
</dbReference>
<feature type="region of interest" description="Disordered" evidence="16">
    <location>
        <begin position="659"/>
        <end position="683"/>
    </location>
</feature>
<dbReference type="Gene3D" id="2.60.40.10">
    <property type="entry name" value="Immunoglobulins"/>
    <property type="match status" value="12"/>
</dbReference>
<dbReference type="GO" id="GO:0016020">
    <property type="term" value="C:membrane"/>
    <property type="evidence" value="ECO:0007669"/>
    <property type="project" value="UniProtKB-SubCell"/>
</dbReference>
<keyword evidence="8" id="KW-0904">Protein phosphatase</keyword>
<comment type="subcellular location">
    <subcellularLocation>
        <location evidence="1">Membrane</location>
        <topology evidence="1">Single-pass type I membrane protein</topology>
    </subcellularLocation>
</comment>
<keyword evidence="22" id="KW-1185">Reference proteome</keyword>
<dbReference type="InterPro" id="IPR013783">
    <property type="entry name" value="Ig-like_fold"/>
</dbReference>
<dbReference type="SMART" id="SM00060">
    <property type="entry name" value="FN3"/>
    <property type="match status" value="9"/>
</dbReference>
<dbReference type="PROSITE" id="PS50055">
    <property type="entry name" value="TYR_PHOSPHATASE_PTP"/>
    <property type="match status" value="2"/>
</dbReference>
<feature type="domain" description="Fibronectin type-III" evidence="21">
    <location>
        <begin position="774"/>
        <end position="875"/>
    </location>
</feature>
<dbReference type="CDD" id="cd00063">
    <property type="entry name" value="FN3"/>
    <property type="match status" value="9"/>
</dbReference>
<evidence type="ECO:0000256" key="12">
    <source>
        <dbReference type="ARBA" id="ARBA00023170"/>
    </source>
</evidence>
<dbReference type="FunFam" id="2.60.40.10:FF:001000">
    <property type="entry name" value="tyrosine-protein phosphatase Lar isoform X3"/>
    <property type="match status" value="1"/>
</dbReference>
<dbReference type="InterPro" id="IPR007110">
    <property type="entry name" value="Ig-like_dom"/>
</dbReference>
<dbReference type="InterPro" id="IPR050713">
    <property type="entry name" value="RTP_Phos/Ushers"/>
</dbReference>
<dbReference type="PROSITE" id="PS50835">
    <property type="entry name" value="IG_LIKE"/>
    <property type="match status" value="3"/>
</dbReference>
<evidence type="ECO:0000259" key="19">
    <source>
        <dbReference type="PROSITE" id="PS50056"/>
    </source>
</evidence>
<dbReference type="FunFam" id="2.60.40.10:FF:001197">
    <property type="entry name" value="tyrosine-protein phosphatase Lar isoform X1"/>
    <property type="match status" value="1"/>
</dbReference>
<dbReference type="InterPro" id="IPR036179">
    <property type="entry name" value="Ig-like_dom_sf"/>
</dbReference>
<dbReference type="GeneID" id="107264618"/>
<reference evidence="23" key="1">
    <citation type="submission" date="2025-08" db="UniProtKB">
        <authorList>
            <consortium name="RefSeq"/>
        </authorList>
    </citation>
    <scope>IDENTIFICATION</scope>
</reference>
<feature type="compositionally biased region" description="Low complexity" evidence="16">
    <location>
        <begin position="462"/>
        <end position="476"/>
    </location>
</feature>
<dbReference type="PROSITE" id="PS50853">
    <property type="entry name" value="FN3"/>
    <property type="match status" value="9"/>
</dbReference>
<feature type="domain" description="Tyrosine specific protein phosphatases" evidence="19">
    <location>
        <begin position="1715"/>
        <end position="1786"/>
    </location>
</feature>
<dbReference type="PRINTS" id="PR00014">
    <property type="entry name" value="FNTYPEIII"/>
</dbReference>
<evidence type="ECO:0000256" key="16">
    <source>
        <dbReference type="SAM" id="MobiDB-lite"/>
    </source>
</evidence>